<protein>
    <submittedName>
        <fullName evidence="1">Uncharacterized protein</fullName>
    </submittedName>
</protein>
<evidence type="ECO:0000313" key="1">
    <source>
        <dbReference type="EMBL" id="KAK9821847.1"/>
    </source>
</evidence>
<dbReference type="Gene3D" id="3.90.660.10">
    <property type="match status" value="1"/>
</dbReference>
<dbReference type="Pfam" id="PF13450">
    <property type="entry name" value="NAD_binding_8"/>
    <property type="match status" value="1"/>
</dbReference>
<dbReference type="Proteomes" id="UP001438707">
    <property type="component" value="Unassembled WGS sequence"/>
</dbReference>
<dbReference type="Gene3D" id="3.50.50.60">
    <property type="entry name" value="FAD/NAD(P)-binding domain"/>
    <property type="match status" value="1"/>
</dbReference>
<comment type="caution">
    <text evidence="1">The sequence shown here is derived from an EMBL/GenBank/DDBJ whole genome shotgun (WGS) entry which is preliminary data.</text>
</comment>
<dbReference type="SUPFAM" id="SSF51905">
    <property type="entry name" value="FAD/NAD(P)-binding domain"/>
    <property type="match status" value="1"/>
</dbReference>
<name>A0AAW1QK79_9CHLO</name>
<accession>A0AAW1QK79</accession>
<reference evidence="1 2" key="1">
    <citation type="journal article" date="2024" name="Nat. Commun.">
        <title>Phylogenomics reveals the evolutionary origins of lichenization in chlorophyte algae.</title>
        <authorList>
            <person name="Puginier C."/>
            <person name="Libourel C."/>
            <person name="Otte J."/>
            <person name="Skaloud P."/>
            <person name="Haon M."/>
            <person name="Grisel S."/>
            <person name="Petersen M."/>
            <person name="Berrin J.G."/>
            <person name="Delaux P.M."/>
            <person name="Dal Grande F."/>
            <person name="Keller J."/>
        </authorList>
    </citation>
    <scope>NUCLEOTIDE SEQUENCE [LARGE SCALE GENOMIC DNA]</scope>
    <source>
        <strain evidence="1 2">SAG 2145</strain>
    </source>
</reference>
<gene>
    <name evidence="1" type="ORF">WJX74_004235</name>
</gene>
<proteinExistence type="predicted"/>
<dbReference type="EMBL" id="JALJOS010000035">
    <property type="protein sequence ID" value="KAK9821847.1"/>
    <property type="molecule type" value="Genomic_DNA"/>
</dbReference>
<organism evidence="1 2">
    <name type="scientific">Apatococcus lobatus</name>
    <dbReference type="NCBI Taxonomy" id="904363"/>
    <lineage>
        <taxon>Eukaryota</taxon>
        <taxon>Viridiplantae</taxon>
        <taxon>Chlorophyta</taxon>
        <taxon>core chlorophytes</taxon>
        <taxon>Trebouxiophyceae</taxon>
        <taxon>Chlorellales</taxon>
        <taxon>Chlorellaceae</taxon>
        <taxon>Apatococcus</taxon>
    </lineage>
</organism>
<dbReference type="AlphaFoldDB" id="A0AAW1QK79"/>
<sequence>MAAAPPAKVAVVGAGLAGAACSSQLAVQGTSVSLFDMGGRGPGGRTSTRRQSGYQFDHGCQYIQPAQDNRLQDLFKHWQDQGALAEWKGSFGIVDQSNRKYRKEEERALLVGKPSMDSLVQHLAAQQGIQQHWAFKVQRLEQLKDGQWLVHGLQRHPGDDPDDPRTEGPFNAVLLADILTCQGGVGSVDLGLDAAEKLLHPVGKASNKAPCFSLMAALHVGSQEAGIAAASVTGCDSLQWIACDTSKPGRERSDGAHCWVAVSTEAFARETLSAANGKPDMDAVSQQLLEKLCEALKTINPDLTAAQLEANFKATQRWGSGFKAECHPKPYIWDADLGIGATGDFCIASSALQAITNGVVLADAVSGKPSQVGSTAAAAQHSSKPADVLRW</sequence>
<dbReference type="InterPro" id="IPR036188">
    <property type="entry name" value="FAD/NAD-bd_sf"/>
</dbReference>
<dbReference type="PANTHER" id="PTHR16128:SF5">
    <property type="entry name" value="FAD_NAD(P)-BINDING OXIDOREDUCTASE FAMILY PROTEIN"/>
    <property type="match status" value="1"/>
</dbReference>
<evidence type="ECO:0000313" key="2">
    <source>
        <dbReference type="Proteomes" id="UP001438707"/>
    </source>
</evidence>
<dbReference type="PANTHER" id="PTHR16128">
    <property type="entry name" value="FAD/NAD(P)-BINDING OXIDOREDUCTASE FAMILY PROTEIN"/>
    <property type="match status" value="1"/>
</dbReference>
<keyword evidence="2" id="KW-1185">Reference proteome</keyword>